<keyword evidence="3" id="KW-0812">Transmembrane</keyword>
<protein>
    <recommendedName>
        <fullName evidence="5">Sushi domain-containing protein</fullName>
    </recommendedName>
</protein>
<accession>A0A8J6EEQ6</accession>
<feature type="domain" description="Sushi" evidence="5">
    <location>
        <begin position="57"/>
        <end position="120"/>
    </location>
</feature>
<dbReference type="PROSITE" id="PS50923">
    <property type="entry name" value="SUSHI"/>
    <property type="match status" value="1"/>
</dbReference>
<dbReference type="EMBL" id="WNTK01001226">
    <property type="protein sequence ID" value="KAG9467741.1"/>
    <property type="molecule type" value="Genomic_DNA"/>
</dbReference>
<dbReference type="AlphaFoldDB" id="A0A8J6EEQ6"/>
<dbReference type="Proteomes" id="UP000770717">
    <property type="component" value="Unassembled WGS sequence"/>
</dbReference>
<keyword evidence="2" id="KW-0768">Sushi</keyword>
<feature type="transmembrane region" description="Helical" evidence="3">
    <location>
        <begin position="131"/>
        <end position="155"/>
    </location>
</feature>
<dbReference type="PANTHER" id="PTHR46879:SF2">
    <property type="entry name" value="MICROTUBULE-ASSOCIATED SERINE_THREONINE-PROTEIN KINASE 3"/>
    <property type="match status" value="1"/>
</dbReference>
<dbReference type="SUPFAM" id="SSF57535">
    <property type="entry name" value="Complement control module/SCR domain"/>
    <property type="match status" value="1"/>
</dbReference>
<name>A0A8J6EEQ6_ELECQ</name>
<keyword evidence="7" id="KW-1185">Reference proteome</keyword>
<gene>
    <name evidence="6" type="ORF">GDO78_014414</name>
</gene>
<keyword evidence="1 2" id="KW-1015">Disulfide bond</keyword>
<evidence type="ECO:0000256" key="3">
    <source>
        <dbReference type="SAM" id="Phobius"/>
    </source>
</evidence>
<dbReference type="OrthoDB" id="9939976at2759"/>
<evidence type="ECO:0000313" key="6">
    <source>
        <dbReference type="EMBL" id="KAG9467741.1"/>
    </source>
</evidence>
<evidence type="ECO:0000256" key="2">
    <source>
        <dbReference type="PROSITE-ProRule" id="PRU00302"/>
    </source>
</evidence>
<keyword evidence="3" id="KW-0472">Membrane</keyword>
<feature type="disulfide bond" evidence="2">
    <location>
        <begin position="59"/>
        <end position="102"/>
    </location>
</feature>
<proteinExistence type="predicted"/>
<organism evidence="6 7">
    <name type="scientific">Eleutherodactylus coqui</name>
    <name type="common">Puerto Rican coqui</name>
    <dbReference type="NCBI Taxonomy" id="57060"/>
    <lineage>
        <taxon>Eukaryota</taxon>
        <taxon>Metazoa</taxon>
        <taxon>Chordata</taxon>
        <taxon>Craniata</taxon>
        <taxon>Vertebrata</taxon>
        <taxon>Euteleostomi</taxon>
        <taxon>Amphibia</taxon>
        <taxon>Batrachia</taxon>
        <taxon>Anura</taxon>
        <taxon>Neobatrachia</taxon>
        <taxon>Hyloidea</taxon>
        <taxon>Eleutherodactylidae</taxon>
        <taxon>Eleutherodactylinae</taxon>
        <taxon>Eleutherodactylus</taxon>
        <taxon>Eleutherodactylus</taxon>
    </lineage>
</organism>
<evidence type="ECO:0000259" key="5">
    <source>
        <dbReference type="PROSITE" id="PS50923"/>
    </source>
</evidence>
<dbReference type="Gene3D" id="2.10.70.10">
    <property type="entry name" value="Complement Module, domain 1"/>
    <property type="match status" value="1"/>
</dbReference>
<feature type="chain" id="PRO_5035171728" description="Sushi domain-containing protein" evidence="4">
    <location>
        <begin position="34"/>
        <end position="172"/>
    </location>
</feature>
<feature type="signal peptide" evidence="4">
    <location>
        <begin position="1"/>
        <end position="33"/>
    </location>
</feature>
<sequence>MLRGQTRHQGPRANIMPAALYAFCLVLPGISLCGEAESGQKIQNAVTPVTPNSSATAMCPVLLAPPGGSFHVFEAAERSLGSVALFSCQEGFQLVGRYKLRCQKIGDGLQWSHQEPQCEALSLTPHKGFRLAVVISLVSCFIIITMLVAFAVCCVRERHLSLQGEPEAACAR</sequence>
<dbReference type="InterPro" id="IPR053067">
    <property type="entry name" value="SUSD3"/>
</dbReference>
<evidence type="ECO:0000256" key="1">
    <source>
        <dbReference type="ARBA" id="ARBA00023157"/>
    </source>
</evidence>
<dbReference type="Pfam" id="PF00084">
    <property type="entry name" value="Sushi"/>
    <property type="match status" value="1"/>
</dbReference>
<dbReference type="PANTHER" id="PTHR46879">
    <property type="entry name" value="SUSHI DOMAIN-CONTAINING PROTEIN 3"/>
    <property type="match status" value="1"/>
</dbReference>
<dbReference type="InterPro" id="IPR035976">
    <property type="entry name" value="Sushi/SCR/CCP_sf"/>
</dbReference>
<comment type="caution">
    <text evidence="2">Lacks conserved residue(s) required for the propagation of feature annotation.</text>
</comment>
<keyword evidence="4" id="KW-0732">Signal</keyword>
<evidence type="ECO:0000313" key="7">
    <source>
        <dbReference type="Proteomes" id="UP000770717"/>
    </source>
</evidence>
<dbReference type="CDD" id="cd00033">
    <property type="entry name" value="CCP"/>
    <property type="match status" value="1"/>
</dbReference>
<comment type="caution">
    <text evidence="6">The sequence shown here is derived from an EMBL/GenBank/DDBJ whole genome shotgun (WGS) entry which is preliminary data.</text>
</comment>
<reference evidence="6" key="1">
    <citation type="thesis" date="2020" institute="ProQuest LLC" country="789 East Eisenhower Parkway, Ann Arbor, MI, USA">
        <title>Comparative Genomics and Chromosome Evolution.</title>
        <authorList>
            <person name="Mudd A.B."/>
        </authorList>
    </citation>
    <scope>NUCLEOTIDE SEQUENCE</scope>
    <source>
        <strain evidence="6">HN-11 Male</strain>
        <tissue evidence="6">Kidney and liver</tissue>
    </source>
</reference>
<dbReference type="SMART" id="SM00032">
    <property type="entry name" value="CCP"/>
    <property type="match status" value="1"/>
</dbReference>
<evidence type="ECO:0000256" key="4">
    <source>
        <dbReference type="SAM" id="SignalP"/>
    </source>
</evidence>
<keyword evidence="3" id="KW-1133">Transmembrane helix</keyword>
<dbReference type="InterPro" id="IPR000436">
    <property type="entry name" value="Sushi_SCR_CCP_dom"/>
</dbReference>